<dbReference type="Pfam" id="PF00106">
    <property type="entry name" value="adh_short"/>
    <property type="match status" value="1"/>
</dbReference>
<comment type="caution">
    <text evidence="4">The sequence shown here is derived from an EMBL/GenBank/DDBJ whole genome shotgun (WGS) entry which is preliminary data.</text>
</comment>
<keyword evidence="5" id="KW-1185">Reference proteome</keyword>
<evidence type="ECO:0000256" key="3">
    <source>
        <dbReference type="RuleBase" id="RU000363"/>
    </source>
</evidence>
<reference evidence="4" key="1">
    <citation type="submission" date="2021-01" db="EMBL/GenBank/DDBJ databases">
        <title>Whole genome shotgun sequence of Actinoplanes nipponensis NBRC 14063.</title>
        <authorList>
            <person name="Komaki H."/>
            <person name="Tamura T."/>
        </authorList>
    </citation>
    <scope>NUCLEOTIDE SEQUENCE</scope>
    <source>
        <strain evidence="4">NBRC 14063</strain>
    </source>
</reference>
<dbReference type="NCBIfam" id="NF006114">
    <property type="entry name" value="PRK08263.1"/>
    <property type="match status" value="1"/>
</dbReference>
<dbReference type="GO" id="GO:0016491">
    <property type="term" value="F:oxidoreductase activity"/>
    <property type="evidence" value="ECO:0007669"/>
    <property type="project" value="UniProtKB-KW"/>
</dbReference>
<organism evidence="4 5">
    <name type="scientific">Actinoplanes nipponensis</name>
    <dbReference type="NCBI Taxonomy" id="135950"/>
    <lineage>
        <taxon>Bacteria</taxon>
        <taxon>Bacillati</taxon>
        <taxon>Actinomycetota</taxon>
        <taxon>Actinomycetes</taxon>
        <taxon>Micromonosporales</taxon>
        <taxon>Micromonosporaceae</taxon>
        <taxon>Actinoplanes</taxon>
    </lineage>
</organism>
<dbReference type="InterPro" id="IPR002347">
    <property type="entry name" value="SDR_fam"/>
</dbReference>
<evidence type="ECO:0000256" key="2">
    <source>
        <dbReference type="ARBA" id="ARBA00023002"/>
    </source>
</evidence>
<gene>
    <name evidence="4" type="ORF">Ani05nite_69540</name>
</gene>
<dbReference type="InterPro" id="IPR051911">
    <property type="entry name" value="SDR_oxidoreductase"/>
</dbReference>
<accession>A0A919MXL0</accession>
<dbReference type="PRINTS" id="PR00081">
    <property type="entry name" value="GDHRDH"/>
</dbReference>
<dbReference type="CDD" id="cd05374">
    <property type="entry name" value="17beta-HSD-like_SDR_c"/>
    <property type="match status" value="1"/>
</dbReference>
<evidence type="ECO:0000256" key="1">
    <source>
        <dbReference type="ARBA" id="ARBA00006484"/>
    </source>
</evidence>
<keyword evidence="2" id="KW-0560">Oxidoreductase</keyword>
<dbReference type="PRINTS" id="PR00080">
    <property type="entry name" value="SDRFAMILY"/>
</dbReference>
<dbReference type="Proteomes" id="UP000647172">
    <property type="component" value="Unassembled WGS sequence"/>
</dbReference>
<dbReference type="SUPFAM" id="SSF51735">
    <property type="entry name" value="NAD(P)-binding Rossmann-fold domains"/>
    <property type="match status" value="1"/>
</dbReference>
<evidence type="ECO:0000313" key="5">
    <source>
        <dbReference type="Proteomes" id="UP000647172"/>
    </source>
</evidence>
<name>A0A919MXL0_9ACTN</name>
<dbReference type="PANTHER" id="PTHR43976">
    <property type="entry name" value="SHORT CHAIN DEHYDROGENASE"/>
    <property type="match status" value="1"/>
</dbReference>
<dbReference type="InterPro" id="IPR036291">
    <property type="entry name" value="NAD(P)-bd_dom_sf"/>
</dbReference>
<dbReference type="EMBL" id="BOMQ01000084">
    <property type="protein sequence ID" value="GIE53420.1"/>
    <property type="molecule type" value="Genomic_DNA"/>
</dbReference>
<sequence>MTTWFITGAARGLGNVWARAALGRGDRVAATARRPEDLQPLIDAYGDSVLPLALDVTDRRAVFAAVQRAAGHLGGLDVAVNNAGYGLFGMVEEATEEQARAQLETNLFGALWVTQAVLPLMRARGAGHILQVSSIGGVAAFPTLGLYHASKWALEGLSESLAQEVAPLGLKVTIVEPGPYGTDWSGASAVHTEPIAAYEPIREARRAGAAGRAPNDPAATAGAILALVDAPEPPLRLFLGAFPYAVAERVYRERLATWEQWRAVAETA</sequence>
<evidence type="ECO:0000313" key="4">
    <source>
        <dbReference type="EMBL" id="GIE53420.1"/>
    </source>
</evidence>
<dbReference type="Gene3D" id="3.40.50.720">
    <property type="entry name" value="NAD(P)-binding Rossmann-like Domain"/>
    <property type="match status" value="1"/>
</dbReference>
<dbReference type="RefSeq" id="WP_203775470.1">
    <property type="nucleotide sequence ID" value="NZ_BAAAYJ010000040.1"/>
</dbReference>
<comment type="similarity">
    <text evidence="1 3">Belongs to the short-chain dehydrogenases/reductases (SDR) family.</text>
</comment>
<protein>
    <submittedName>
        <fullName evidence="4">Short-chain dehydrogenase/reductase</fullName>
    </submittedName>
</protein>
<proteinExistence type="inferred from homology"/>
<dbReference type="PANTHER" id="PTHR43976:SF16">
    <property type="entry name" value="SHORT-CHAIN DEHYDROGENASE_REDUCTASE FAMILY PROTEIN"/>
    <property type="match status" value="1"/>
</dbReference>
<dbReference type="AlphaFoldDB" id="A0A919MXL0"/>